<feature type="region of interest" description="Disordered" evidence="16">
    <location>
        <begin position="784"/>
        <end position="1187"/>
    </location>
</feature>
<dbReference type="Gene3D" id="1.25.40.1030">
    <property type="match status" value="1"/>
</dbReference>
<comment type="function">
    <text evidence="14">Component of the coat protein complex II (COPII) which promotes the formation of transport vesicles from the endoplasmic reticulum (ER). The coat has two main functions, the physical deformation of the endoplasmic reticulum membrane into vesicles and the selection of cargo molecules.</text>
</comment>
<comment type="subcellular location">
    <subcellularLocation>
        <location evidence="1">Cytoplasmic vesicle</location>
        <location evidence="1">COPII-coated vesicle membrane</location>
        <topology evidence="1">Peripheral membrane protein</topology>
        <orientation evidence="1">Cytoplasmic side</orientation>
    </subcellularLocation>
    <subcellularLocation>
        <location evidence="2">Endoplasmic reticulum membrane</location>
        <topology evidence="2">Peripheral membrane protein</topology>
        <orientation evidence="2">Cytoplasmic side</orientation>
    </subcellularLocation>
</comment>
<dbReference type="InterPro" id="IPR001680">
    <property type="entry name" value="WD40_rpt"/>
</dbReference>
<feature type="compositionally biased region" description="Pro residues" evidence="16">
    <location>
        <begin position="1081"/>
        <end position="1099"/>
    </location>
</feature>
<evidence type="ECO:0000256" key="3">
    <source>
        <dbReference type="ARBA" id="ARBA00009358"/>
    </source>
</evidence>
<reference evidence="19" key="1">
    <citation type="journal article" date="2020" name="Stud. Mycol.">
        <title>101 Dothideomycetes genomes: A test case for predicting lifestyles and emergence of pathogens.</title>
        <authorList>
            <person name="Haridas S."/>
            <person name="Albert R."/>
            <person name="Binder M."/>
            <person name="Bloem J."/>
            <person name="LaButti K."/>
            <person name="Salamov A."/>
            <person name="Andreopoulos B."/>
            <person name="Baker S."/>
            <person name="Barry K."/>
            <person name="Bills G."/>
            <person name="Bluhm B."/>
            <person name="Cannon C."/>
            <person name="Castanera R."/>
            <person name="Culley D."/>
            <person name="Daum C."/>
            <person name="Ezra D."/>
            <person name="Gonzalez J."/>
            <person name="Henrissat B."/>
            <person name="Kuo A."/>
            <person name="Liang C."/>
            <person name="Lipzen A."/>
            <person name="Lutzoni F."/>
            <person name="Magnuson J."/>
            <person name="Mondo S."/>
            <person name="Nolan M."/>
            <person name="Ohm R."/>
            <person name="Pangilinan J."/>
            <person name="Park H.-J."/>
            <person name="Ramirez L."/>
            <person name="Alfaro M."/>
            <person name="Sun H."/>
            <person name="Tritt A."/>
            <person name="Yoshinaga Y."/>
            <person name="Zwiers L.-H."/>
            <person name="Turgeon B."/>
            <person name="Goodwin S."/>
            <person name="Spatafora J."/>
            <person name="Crous P."/>
            <person name="Grigoriev I."/>
        </authorList>
    </citation>
    <scope>NUCLEOTIDE SEQUENCE [LARGE SCALE GENOMIC DNA]</scope>
    <source>
        <strain evidence="19">CECT 20119</strain>
    </source>
</reference>
<dbReference type="Gene3D" id="2.130.10.10">
    <property type="entry name" value="YVTN repeat-like/Quinoprotein amine dehydrogenase"/>
    <property type="match status" value="1"/>
</dbReference>
<dbReference type="GO" id="GO:0005198">
    <property type="term" value="F:structural molecule activity"/>
    <property type="evidence" value="ECO:0007669"/>
    <property type="project" value="TreeGrafter"/>
</dbReference>
<evidence type="ECO:0000256" key="8">
    <source>
        <dbReference type="ARBA" id="ARBA00022737"/>
    </source>
</evidence>
<dbReference type="SMART" id="SM00320">
    <property type="entry name" value="WD40"/>
    <property type="match status" value="5"/>
</dbReference>
<dbReference type="Proteomes" id="UP000799538">
    <property type="component" value="Unassembled WGS sequence"/>
</dbReference>
<name>A0A6A6G5D7_9PEZI</name>
<evidence type="ECO:0000256" key="9">
    <source>
        <dbReference type="ARBA" id="ARBA00022824"/>
    </source>
</evidence>
<keyword evidence="10" id="KW-0931">ER-Golgi transport</keyword>
<feature type="compositionally biased region" description="Low complexity" evidence="16">
    <location>
        <begin position="790"/>
        <end position="807"/>
    </location>
</feature>
<gene>
    <name evidence="18" type="ORF">BDZ85DRAFT_22266</name>
</gene>
<dbReference type="GO" id="GO:0030127">
    <property type="term" value="C:COPII vesicle coat"/>
    <property type="evidence" value="ECO:0007669"/>
    <property type="project" value="TreeGrafter"/>
</dbReference>
<dbReference type="PANTHER" id="PTHR13923:SF11">
    <property type="entry name" value="SECRETORY 31, ISOFORM D"/>
    <property type="match status" value="1"/>
</dbReference>
<dbReference type="EMBL" id="ML992511">
    <property type="protein sequence ID" value="KAF2220956.1"/>
    <property type="molecule type" value="Genomic_DNA"/>
</dbReference>
<evidence type="ECO:0000256" key="13">
    <source>
        <dbReference type="ARBA" id="ARBA00023329"/>
    </source>
</evidence>
<evidence type="ECO:0000256" key="12">
    <source>
        <dbReference type="ARBA" id="ARBA00023136"/>
    </source>
</evidence>
<dbReference type="PANTHER" id="PTHR13923">
    <property type="entry name" value="SEC31-RELATED PROTEIN"/>
    <property type="match status" value="1"/>
</dbReference>
<evidence type="ECO:0000256" key="6">
    <source>
        <dbReference type="ARBA" id="ARBA00022448"/>
    </source>
</evidence>
<feature type="compositionally biased region" description="Low complexity" evidence="16">
    <location>
        <begin position="829"/>
        <end position="846"/>
    </location>
</feature>
<evidence type="ECO:0000313" key="19">
    <source>
        <dbReference type="Proteomes" id="UP000799538"/>
    </source>
</evidence>
<dbReference type="Pfam" id="PF07304">
    <property type="entry name" value="SRA1"/>
    <property type="match status" value="1"/>
</dbReference>
<keyword evidence="19" id="KW-1185">Reference proteome</keyword>
<dbReference type="GO" id="GO:0070971">
    <property type="term" value="C:endoplasmic reticulum exit site"/>
    <property type="evidence" value="ECO:0007669"/>
    <property type="project" value="TreeGrafter"/>
</dbReference>
<feature type="compositionally biased region" description="Low complexity" evidence="16">
    <location>
        <begin position="1100"/>
        <end position="1118"/>
    </location>
</feature>
<feature type="compositionally biased region" description="Pro residues" evidence="16">
    <location>
        <begin position="908"/>
        <end position="927"/>
    </location>
</feature>
<keyword evidence="6" id="KW-0813">Transport</keyword>
<evidence type="ECO:0000256" key="5">
    <source>
        <dbReference type="ARBA" id="ARBA00021236"/>
    </source>
</evidence>
<dbReference type="GO" id="GO:0090110">
    <property type="term" value="P:COPII-coated vesicle cargo loading"/>
    <property type="evidence" value="ECO:0007669"/>
    <property type="project" value="TreeGrafter"/>
</dbReference>
<accession>A0A6A6G5D7</accession>
<evidence type="ECO:0000256" key="7">
    <source>
        <dbReference type="ARBA" id="ARBA00022574"/>
    </source>
</evidence>
<dbReference type="Gene3D" id="1.20.940.10">
    <property type="entry name" value="Functional domain of the splicing factor Prp18"/>
    <property type="match status" value="1"/>
</dbReference>
<dbReference type="PROSITE" id="PS50082">
    <property type="entry name" value="WD_REPEATS_2"/>
    <property type="match status" value="1"/>
</dbReference>
<dbReference type="InterPro" id="IPR015943">
    <property type="entry name" value="WD40/YVTN_repeat-like_dom_sf"/>
</dbReference>
<sequence>MVRLREVPRTAAFAWSPGSAPPALVTGTKAGAVDADFSNDTTLELWDLGLDSLSSGTELQAAGSINTDSRFHDIAWSQPTTDRKYGVIAGALESGALELWDADKLRTSPADSQLSSTTKHSGAAKAVQFNHFRNELIATAGAKGELYIWDLNNIANPFRLGANAARADDYECLDWNKGEKVPHILATGSSGGFVTVWDVRGKKENLTLNNMGRKAVSAVSWDPSAATRLITAVPNDQDPLILVWDLRNSNAPERTLKGHELGVLSLDWCRQDSSLLLSCGKDNRTICWNPQTGQSYGEYPVVTNWTFQTRWNPHNPGLFATASFDGKITVQSIQNTNPSATDAQATAGQTADAEDFFARTDARPQGPSFSLPVAPKWEKRPIGASFAFGGKLVRFKIDAASSKSTVTIDTFAADSAIPEAAKKFEEALQTGDVASFCEKKIEESSNEEEKADWHVIKTLHAGSSRKELSAYLGLSKDPAAEPTTNGETKAETNGTKDDDDFFGGGGADDSDNFLANLAATKGAKTNQPFSLHTTAESSADKDITSALILGDFDKALDICLADKRLSDSFMIAICGGQKCIDKVQRAYLKEKAEGPSYLRLLASIVGKNLWDVVHNADLADWKEVMATLCTFADDGEFSDLCEALGDRLEEAISEGNEKTTYRRDASFCYLAGSKLEKVVKIWTQELQERENEGLKTGDGESGFSVHARTLQDFIEKVTVFRQVTNFKDPDLAASEDWKLTPLYAKYNEYADILASHGQLDVAQRYLDLLPSKYPLAEVAQRRVRRATAKSGAQPAARQSAATAARPGQRPPVPGYPTAPTPAPLGGGVAPSPYAPAGGAAPVQPTGPYAPAGGFAPSQGYQPPQAGYQPPQTGYQPPGQAAYQQPSQPGPYGGGAPYGGYQPPQTGVMPPPPRSTASPGGPPGPPKPKATGDWNDTPDNFFKPPQVSSRRNTPGPVAVASPFPNSPNVQSPPPGPPSAGLSRPTAAPLPPPPKAGQAPPRITSPPQAGGLPIRPPSAAANTYGPPPPSSTAYAPAAATPGSTLPAAAPPPFARGASPYNAPPAGAPPSNRYAPAPGAVPSGPTPAAPQPPRNAAPPPNPYARAPSSYAARPQSAAAQPLAPPPQAGPPPSTGPPPSSVGPPPGGPPQGPPRGPPRQDTPSAPPPAAKPAAPPAAKHPPGDRSHIPSSAQPIFDILSADMARVKSKAPATYAPQVNDTERRLSILFDHLNNQDLLKEDTIQQMVAISHAVQARDYAKAQEVFTSLMKEKLETEGGNWMVGVKRLIAMSRATPV</sequence>
<evidence type="ECO:0000256" key="4">
    <source>
        <dbReference type="ARBA" id="ARBA00013507"/>
    </source>
</evidence>
<feature type="repeat" description="WD" evidence="15">
    <location>
        <begin position="117"/>
        <end position="153"/>
    </location>
</feature>
<proteinExistence type="inferred from homology"/>
<keyword evidence="12" id="KW-0472">Membrane</keyword>
<evidence type="ECO:0000256" key="11">
    <source>
        <dbReference type="ARBA" id="ARBA00022927"/>
    </source>
</evidence>
<dbReference type="GO" id="GO:0007029">
    <property type="term" value="P:endoplasmic reticulum organization"/>
    <property type="evidence" value="ECO:0007669"/>
    <property type="project" value="TreeGrafter"/>
</dbReference>
<dbReference type="SUPFAM" id="SSF50978">
    <property type="entry name" value="WD40 repeat-like"/>
    <property type="match status" value="1"/>
</dbReference>
<organism evidence="18 19">
    <name type="scientific">Elsinoe ampelina</name>
    <dbReference type="NCBI Taxonomy" id="302913"/>
    <lineage>
        <taxon>Eukaryota</taxon>
        <taxon>Fungi</taxon>
        <taxon>Dikarya</taxon>
        <taxon>Ascomycota</taxon>
        <taxon>Pezizomycotina</taxon>
        <taxon>Dothideomycetes</taxon>
        <taxon>Dothideomycetidae</taxon>
        <taxon>Myriangiales</taxon>
        <taxon>Elsinoaceae</taxon>
        <taxon>Elsinoe</taxon>
    </lineage>
</organism>
<dbReference type="InterPro" id="IPR036322">
    <property type="entry name" value="WD40_repeat_dom_sf"/>
</dbReference>
<evidence type="ECO:0000256" key="10">
    <source>
        <dbReference type="ARBA" id="ARBA00022892"/>
    </source>
</evidence>
<feature type="compositionally biased region" description="Low complexity" evidence="16">
    <location>
        <begin position="855"/>
        <end position="886"/>
    </location>
</feature>
<evidence type="ECO:0000256" key="15">
    <source>
        <dbReference type="PROSITE-ProRule" id="PRU00221"/>
    </source>
</evidence>
<keyword evidence="8" id="KW-0677">Repeat</keyword>
<keyword evidence="7 15" id="KW-0853">WD repeat</keyword>
<feature type="compositionally biased region" description="Pro residues" evidence="16">
    <location>
        <begin position="1160"/>
        <end position="1175"/>
    </location>
</feature>
<dbReference type="Pfam" id="PF00400">
    <property type="entry name" value="WD40"/>
    <property type="match status" value="1"/>
</dbReference>
<dbReference type="GO" id="GO:0015031">
    <property type="term" value="P:protein transport"/>
    <property type="evidence" value="ECO:0007669"/>
    <property type="project" value="UniProtKB-KW"/>
</dbReference>
<dbReference type="GO" id="GO:0005789">
    <property type="term" value="C:endoplasmic reticulum membrane"/>
    <property type="evidence" value="ECO:0007669"/>
    <property type="project" value="UniProtKB-SubCell"/>
</dbReference>
<keyword evidence="11" id="KW-0653">Protein transport</keyword>
<comment type="similarity">
    <text evidence="3">Belongs to the WD repeat SEC31 family.</text>
</comment>
<evidence type="ECO:0000256" key="14">
    <source>
        <dbReference type="ARBA" id="ARBA00025471"/>
    </source>
</evidence>
<dbReference type="FunFam" id="1.20.940.10:FF:000007">
    <property type="entry name" value="Protein transport protein (SEC31), putative"/>
    <property type="match status" value="1"/>
</dbReference>
<feature type="region of interest" description="Disordered" evidence="16">
    <location>
        <begin position="475"/>
        <end position="502"/>
    </location>
</feature>
<dbReference type="FunFam" id="2.130.10.10:FF:000193">
    <property type="entry name" value="Protein transport protein SEC31, putative"/>
    <property type="match status" value="1"/>
</dbReference>
<evidence type="ECO:0000256" key="2">
    <source>
        <dbReference type="ARBA" id="ARBA00004397"/>
    </source>
</evidence>
<evidence type="ECO:0000259" key="17">
    <source>
        <dbReference type="Pfam" id="PF07304"/>
    </source>
</evidence>
<evidence type="ECO:0000256" key="16">
    <source>
        <dbReference type="SAM" id="MobiDB-lite"/>
    </source>
</evidence>
<dbReference type="InterPro" id="IPR040251">
    <property type="entry name" value="SEC31-like"/>
</dbReference>
<dbReference type="InterPro" id="IPR009917">
    <property type="entry name" value="SRA1/Sec31"/>
</dbReference>
<feature type="domain" description="SRA1/Sec31" evidence="17">
    <location>
        <begin position="1142"/>
        <end position="1288"/>
    </location>
</feature>
<evidence type="ECO:0000256" key="1">
    <source>
        <dbReference type="ARBA" id="ARBA00004299"/>
    </source>
</evidence>
<evidence type="ECO:0000313" key="18">
    <source>
        <dbReference type="EMBL" id="KAF2220956.1"/>
    </source>
</evidence>
<keyword evidence="13" id="KW-0968">Cytoplasmic vesicle</keyword>
<dbReference type="OrthoDB" id="542917at2759"/>
<feature type="compositionally biased region" description="Low complexity" evidence="16">
    <location>
        <begin position="898"/>
        <end position="907"/>
    </location>
</feature>
<feature type="compositionally biased region" description="Low complexity" evidence="16">
    <location>
        <begin position="1029"/>
        <end position="1045"/>
    </location>
</feature>
<protein>
    <recommendedName>
        <fullName evidence="5">Protein transport protein SEC31</fullName>
    </recommendedName>
    <alternativeName>
        <fullName evidence="4">Protein transport protein sec31</fullName>
    </alternativeName>
</protein>
<keyword evidence="9" id="KW-0256">Endoplasmic reticulum</keyword>
<feature type="compositionally biased region" description="Pro residues" evidence="16">
    <location>
        <begin position="808"/>
        <end position="822"/>
    </location>
</feature>
<feature type="compositionally biased region" description="Pro residues" evidence="16">
    <location>
        <begin position="1119"/>
        <end position="1153"/>
    </location>
</feature>